<evidence type="ECO:0000313" key="8">
    <source>
        <dbReference type="Proteomes" id="UP000183832"/>
    </source>
</evidence>
<dbReference type="PANTHER" id="PTHR47111">
    <property type="entry name" value="BCDNA.LD29892"/>
    <property type="match status" value="1"/>
</dbReference>
<proteinExistence type="predicted"/>
<sequence>MFERIGKCNESSDTLRAEGNQLYARKMFYDALLKYNESLCAAESESENMGLAFANRSAVYFEMKLYDKCLNNIDLAKENHYPNKNLEILEKRKAKCLEMTKQLKEEFSTVLNFKLSYPPNKKLPFIVDCLELKTNKEFGRHIVTNKTLKVGDVLVIEKPFVEIIQTSFLYTRCSNCFNDNMMDLIPCMTCNGAMFCTSQCREIAFKNFHKYECQLVNLISSSLLTPTMRMALRTLFVALSIFEGSIEDLEKFLHENTDCRTIFDLEDFNDMKQRFLAVNSLISSSDIEVNASIFEEIFHVVPQLKSMWTVHGQFIESFLRKQTQIGILNYHEIFSWPLKKGGFLDNDITAFKGSLAYQRGVVGTGFGSYSFTSLLNHSCAPNICRIHNNNEIILIVQRPIAKGEQLFDNYGYCFTNVSKDCRQQALLKQYRFKCNCRACVDNWPLLPSLRVLDKACLNKAKKACREVSSACLSKKKAHEKYKDLCEVIEKNSKNYPTLEVCSLMESSFAYLEMTLKPLLQFP</sequence>
<dbReference type="SMART" id="SM00317">
    <property type="entry name" value="SET"/>
    <property type="match status" value="1"/>
</dbReference>
<evidence type="ECO:0000259" key="6">
    <source>
        <dbReference type="PROSITE" id="PS50865"/>
    </source>
</evidence>
<dbReference type="PANTHER" id="PTHR47111:SF1">
    <property type="entry name" value="SET AND MYND DOMAIN-CONTAINING PROTEIN 4"/>
    <property type="match status" value="1"/>
</dbReference>
<keyword evidence="2 4" id="KW-0863">Zinc-finger</keyword>
<dbReference type="OrthoDB" id="5945798at2759"/>
<dbReference type="SUPFAM" id="SSF82199">
    <property type="entry name" value="SET domain"/>
    <property type="match status" value="1"/>
</dbReference>
<dbReference type="SUPFAM" id="SSF48452">
    <property type="entry name" value="TPR-like"/>
    <property type="match status" value="1"/>
</dbReference>
<dbReference type="EMBL" id="CVRI01000066">
    <property type="protein sequence ID" value="CRL05941.1"/>
    <property type="molecule type" value="Genomic_DNA"/>
</dbReference>
<dbReference type="SUPFAM" id="SSF144232">
    <property type="entry name" value="HIT/MYND zinc finger-like"/>
    <property type="match status" value="1"/>
</dbReference>
<reference evidence="7 8" key="1">
    <citation type="submission" date="2015-04" db="EMBL/GenBank/DDBJ databases">
        <authorList>
            <person name="Syromyatnikov M.Y."/>
            <person name="Popov V.N."/>
        </authorList>
    </citation>
    <scope>NUCLEOTIDE SEQUENCE [LARGE SCALE GENOMIC DNA]</scope>
</reference>
<dbReference type="Proteomes" id="UP000183832">
    <property type="component" value="Unassembled WGS sequence"/>
</dbReference>
<gene>
    <name evidence="7" type="ORF">CLUMA_CG019150</name>
</gene>
<accession>A0A1J1J0G0</accession>
<evidence type="ECO:0000259" key="5">
    <source>
        <dbReference type="PROSITE" id="PS50280"/>
    </source>
</evidence>
<dbReference type="STRING" id="568069.A0A1J1J0G0"/>
<evidence type="ECO:0000256" key="1">
    <source>
        <dbReference type="ARBA" id="ARBA00022723"/>
    </source>
</evidence>
<dbReference type="InterPro" id="IPR046341">
    <property type="entry name" value="SET_dom_sf"/>
</dbReference>
<dbReference type="GO" id="GO:0008170">
    <property type="term" value="F:N-methyltransferase activity"/>
    <property type="evidence" value="ECO:0007669"/>
    <property type="project" value="UniProtKB-ARBA"/>
</dbReference>
<evidence type="ECO:0000256" key="4">
    <source>
        <dbReference type="PROSITE-ProRule" id="PRU00134"/>
    </source>
</evidence>
<dbReference type="GO" id="GO:0008270">
    <property type="term" value="F:zinc ion binding"/>
    <property type="evidence" value="ECO:0007669"/>
    <property type="project" value="UniProtKB-KW"/>
</dbReference>
<dbReference type="Pfam" id="PF01753">
    <property type="entry name" value="zf-MYND"/>
    <property type="match status" value="1"/>
</dbReference>
<keyword evidence="8" id="KW-1185">Reference proteome</keyword>
<evidence type="ECO:0000256" key="2">
    <source>
        <dbReference type="ARBA" id="ARBA00022771"/>
    </source>
</evidence>
<dbReference type="GO" id="GO:0008276">
    <property type="term" value="F:protein methyltransferase activity"/>
    <property type="evidence" value="ECO:0007669"/>
    <property type="project" value="UniProtKB-ARBA"/>
</dbReference>
<keyword evidence="1" id="KW-0479">Metal-binding</keyword>
<dbReference type="InterPro" id="IPR001214">
    <property type="entry name" value="SET_dom"/>
</dbReference>
<dbReference type="GO" id="GO:0008757">
    <property type="term" value="F:S-adenosylmethionine-dependent methyltransferase activity"/>
    <property type="evidence" value="ECO:0007669"/>
    <property type="project" value="UniProtKB-ARBA"/>
</dbReference>
<dbReference type="PROSITE" id="PS50865">
    <property type="entry name" value="ZF_MYND_2"/>
    <property type="match status" value="1"/>
</dbReference>
<evidence type="ECO:0000313" key="7">
    <source>
        <dbReference type="EMBL" id="CRL05941.1"/>
    </source>
</evidence>
<feature type="domain" description="SET" evidence="5">
    <location>
        <begin position="128"/>
        <end position="411"/>
    </location>
</feature>
<dbReference type="PROSITE" id="PS01360">
    <property type="entry name" value="ZF_MYND_1"/>
    <property type="match status" value="1"/>
</dbReference>
<dbReference type="AlphaFoldDB" id="A0A1J1J0G0"/>
<dbReference type="Gene3D" id="6.10.140.2220">
    <property type="match status" value="1"/>
</dbReference>
<organism evidence="7 8">
    <name type="scientific">Clunio marinus</name>
    <dbReference type="NCBI Taxonomy" id="568069"/>
    <lineage>
        <taxon>Eukaryota</taxon>
        <taxon>Metazoa</taxon>
        <taxon>Ecdysozoa</taxon>
        <taxon>Arthropoda</taxon>
        <taxon>Hexapoda</taxon>
        <taxon>Insecta</taxon>
        <taxon>Pterygota</taxon>
        <taxon>Neoptera</taxon>
        <taxon>Endopterygota</taxon>
        <taxon>Diptera</taxon>
        <taxon>Nematocera</taxon>
        <taxon>Chironomoidea</taxon>
        <taxon>Chironomidae</taxon>
        <taxon>Clunio</taxon>
    </lineage>
</organism>
<name>A0A1J1J0G0_9DIPT</name>
<protein>
    <submittedName>
        <fullName evidence="7">CLUMA_CG019150, isoform A</fullName>
    </submittedName>
</protein>
<dbReference type="Gene3D" id="2.170.270.10">
    <property type="entry name" value="SET domain"/>
    <property type="match status" value="1"/>
</dbReference>
<dbReference type="Pfam" id="PF00856">
    <property type="entry name" value="SET"/>
    <property type="match status" value="1"/>
</dbReference>
<dbReference type="InterPro" id="IPR002893">
    <property type="entry name" value="Znf_MYND"/>
</dbReference>
<dbReference type="InterPro" id="IPR011990">
    <property type="entry name" value="TPR-like_helical_dom_sf"/>
</dbReference>
<keyword evidence="3" id="KW-0862">Zinc</keyword>
<dbReference type="Gene3D" id="1.25.40.10">
    <property type="entry name" value="Tetratricopeptide repeat domain"/>
    <property type="match status" value="1"/>
</dbReference>
<feature type="domain" description="MYND-type" evidence="6">
    <location>
        <begin position="173"/>
        <end position="213"/>
    </location>
</feature>
<evidence type="ECO:0000256" key="3">
    <source>
        <dbReference type="ARBA" id="ARBA00022833"/>
    </source>
</evidence>
<dbReference type="PROSITE" id="PS50280">
    <property type="entry name" value="SET"/>
    <property type="match status" value="1"/>
</dbReference>